<protein>
    <submittedName>
        <fullName evidence="1">Uncharacterized protein</fullName>
    </submittedName>
</protein>
<sequence length="61" mass="6820">MAKKQKRNNRGIITVGGNLTLPGQKGPNVIVLTQPKRFGIDIADYMTAIRAAENVDYSRRY</sequence>
<dbReference type="EMBL" id="AJWY01008540">
    <property type="protein sequence ID" value="EKC60920.1"/>
    <property type="molecule type" value="Genomic_DNA"/>
</dbReference>
<gene>
    <name evidence="1" type="ORF">LEA_12618</name>
</gene>
<comment type="caution">
    <text evidence="1">The sequence shown here is derived from an EMBL/GenBank/DDBJ whole genome shotgun (WGS) entry which is preliminary data.</text>
</comment>
<feature type="non-terminal residue" evidence="1">
    <location>
        <position position="61"/>
    </location>
</feature>
<organism evidence="1">
    <name type="scientific">human gut metagenome</name>
    <dbReference type="NCBI Taxonomy" id="408170"/>
    <lineage>
        <taxon>unclassified sequences</taxon>
        <taxon>metagenomes</taxon>
        <taxon>organismal metagenomes</taxon>
    </lineage>
</organism>
<accession>K1T3Y4</accession>
<proteinExistence type="predicted"/>
<evidence type="ECO:0000313" key="1">
    <source>
        <dbReference type="EMBL" id="EKC60920.1"/>
    </source>
</evidence>
<name>K1T3Y4_9ZZZZ</name>
<reference evidence="1" key="1">
    <citation type="journal article" date="2013" name="Environ. Microbiol.">
        <title>Microbiota from the distal guts of lean and obese adolescents exhibit partial functional redundancy besides clear differences in community structure.</title>
        <authorList>
            <person name="Ferrer M."/>
            <person name="Ruiz A."/>
            <person name="Lanza F."/>
            <person name="Haange S.B."/>
            <person name="Oberbach A."/>
            <person name="Till H."/>
            <person name="Bargiela R."/>
            <person name="Campoy C."/>
            <person name="Segura M.T."/>
            <person name="Richter M."/>
            <person name="von Bergen M."/>
            <person name="Seifert J."/>
            <person name="Suarez A."/>
        </authorList>
    </citation>
    <scope>NUCLEOTIDE SEQUENCE</scope>
</reference>
<dbReference type="AlphaFoldDB" id="K1T3Y4"/>